<dbReference type="EMBL" id="AGUF01000075">
    <property type="protein sequence ID" value="EHK63604.1"/>
    <property type="molecule type" value="Genomic_DNA"/>
</dbReference>
<dbReference type="AlphaFoldDB" id="H0FDL9"/>
<organism evidence="1 2">
    <name type="scientific">Achromobacter arsenitoxydans SY8</name>
    <dbReference type="NCBI Taxonomy" id="477184"/>
    <lineage>
        <taxon>Bacteria</taxon>
        <taxon>Pseudomonadati</taxon>
        <taxon>Pseudomonadota</taxon>
        <taxon>Betaproteobacteria</taxon>
        <taxon>Burkholderiales</taxon>
        <taxon>Alcaligenaceae</taxon>
        <taxon>Achromobacter</taxon>
    </lineage>
</organism>
<accession>H0FDL9</accession>
<keyword evidence="2" id="KW-1185">Reference proteome</keyword>
<protein>
    <submittedName>
        <fullName evidence="1">Uncharacterized protein</fullName>
    </submittedName>
</protein>
<dbReference type="STRING" id="477184.KYC_23917"/>
<comment type="caution">
    <text evidence="1">The sequence shown here is derived from an EMBL/GenBank/DDBJ whole genome shotgun (WGS) entry which is preliminary data.</text>
</comment>
<proteinExistence type="predicted"/>
<name>H0FDL9_9BURK</name>
<evidence type="ECO:0000313" key="1">
    <source>
        <dbReference type="EMBL" id="EHK63604.1"/>
    </source>
</evidence>
<evidence type="ECO:0000313" key="2">
    <source>
        <dbReference type="Proteomes" id="UP000003113"/>
    </source>
</evidence>
<sequence length="116" mass="12579">MRSFHQPAALALHQRAAMARLVSLASHRLALDDGAGRSRLNNRAAANTVADARHGPPIDLRFVCATDDSAAAMGGAAVLMTDEDDWFHFLLLGGQGRLKGENDLQAAKSHSLWMWF</sequence>
<dbReference type="Proteomes" id="UP000003113">
    <property type="component" value="Unassembled WGS sequence"/>
</dbReference>
<reference evidence="1 2" key="1">
    <citation type="journal article" date="2012" name="J. Bacteriol.">
        <title>Genome sequence of the highly efficient arsenite-oxidizing bacterium Achromobacter arsenitoxydans SY8.</title>
        <authorList>
            <person name="Li X."/>
            <person name="Hu Y."/>
            <person name="Gong J."/>
            <person name="Lin Y."/>
            <person name="Johnstone L."/>
            <person name="Rensing C."/>
            <person name="Wang G."/>
        </authorList>
    </citation>
    <scope>NUCLEOTIDE SEQUENCE [LARGE SCALE GENOMIC DNA]</scope>
    <source>
        <strain evidence="1 2">SY8</strain>
    </source>
</reference>
<gene>
    <name evidence="1" type="ORF">KYC_23917</name>
</gene>